<feature type="transmembrane region" description="Helical" evidence="4">
    <location>
        <begin position="876"/>
        <end position="896"/>
    </location>
</feature>
<dbReference type="Gene3D" id="1.25.40.20">
    <property type="entry name" value="Ankyrin repeat-containing domain"/>
    <property type="match status" value="3"/>
</dbReference>
<evidence type="ECO:0000256" key="2">
    <source>
        <dbReference type="ARBA" id="ARBA00023043"/>
    </source>
</evidence>
<keyword evidence="2 3" id="KW-0040">ANK repeat</keyword>
<dbReference type="PANTHER" id="PTHR24171:SF8">
    <property type="entry name" value="BRCA1-ASSOCIATED RING DOMAIN PROTEIN 1"/>
    <property type="match status" value="1"/>
</dbReference>
<dbReference type="EMBL" id="JAGHQM010000144">
    <property type="protein sequence ID" value="KAH0565040.1"/>
    <property type="molecule type" value="Genomic_DNA"/>
</dbReference>
<name>A0A9P8LGN5_9PEZI</name>
<comment type="caution">
    <text evidence="5">The sequence shown here is derived from an EMBL/GenBank/DDBJ whole genome shotgun (WGS) entry which is preliminary data.</text>
</comment>
<dbReference type="PROSITE" id="PS50088">
    <property type="entry name" value="ANK_REPEAT"/>
    <property type="match status" value="1"/>
</dbReference>
<dbReference type="InterPro" id="IPR036770">
    <property type="entry name" value="Ankyrin_rpt-contain_sf"/>
</dbReference>
<dbReference type="AlphaFoldDB" id="A0A9P8LGN5"/>
<evidence type="ECO:0000313" key="6">
    <source>
        <dbReference type="Proteomes" id="UP000750711"/>
    </source>
</evidence>
<evidence type="ECO:0000256" key="4">
    <source>
        <dbReference type="SAM" id="Phobius"/>
    </source>
</evidence>
<dbReference type="GO" id="GO:0004842">
    <property type="term" value="F:ubiquitin-protein transferase activity"/>
    <property type="evidence" value="ECO:0007669"/>
    <property type="project" value="TreeGrafter"/>
</dbReference>
<dbReference type="SUPFAM" id="SSF48403">
    <property type="entry name" value="Ankyrin repeat"/>
    <property type="match status" value="1"/>
</dbReference>
<keyword evidence="6" id="KW-1185">Reference proteome</keyword>
<keyword evidence="4" id="KW-0812">Transmembrane</keyword>
<keyword evidence="4" id="KW-0472">Membrane</keyword>
<dbReference type="InterPro" id="IPR002110">
    <property type="entry name" value="Ankyrin_rpt"/>
</dbReference>
<gene>
    <name evidence="5" type="ORF">GP486_001566</name>
</gene>
<dbReference type="Proteomes" id="UP000750711">
    <property type="component" value="Unassembled WGS sequence"/>
</dbReference>
<keyword evidence="4" id="KW-1133">Transmembrane helix</keyword>
<organism evidence="5 6">
    <name type="scientific">Trichoglossum hirsutum</name>
    <dbReference type="NCBI Taxonomy" id="265104"/>
    <lineage>
        <taxon>Eukaryota</taxon>
        <taxon>Fungi</taxon>
        <taxon>Dikarya</taxon>
        <taxon>Ascomycota</taxon>
        <taxon>Pezizomycotina</taxon>
        <taxon>Geoglossomycetes</taxon>
        <taxon>Geoglossales</taxon>
        <taxon>Geoglossaceae</taxon>
        <taxon>Trichoglossum</taxon>
    </lineage>
</organism>
<accession>A0A9P8LGN5</accession>
<proteinExistence type="predicted"/>
<evidence type="ECO:0000256" key="1">
    <source>
        <dbReference type="ARBA" id="ARBA00022737"/>
    </source>
</evidence>
<keyword evidence="1" id="KW-0677">Repeat</keyword>
<evidence type="ECO:0008006" key="7">
    <source>
        <dbReference type="Google" id="ProtNLM"/>
    </source>
</evidence>
<feature type="transmembrane region" description="Helical" evidence="4">
    <location>
        <begin position="908"/>
        <end position="928"/>
    </location>
</feature>
<evidence type="ECO:0000256" key="3">
    <source>
        <dbReference type="PROSITE-ProRule" id="PRU00023"/>
    </source>
</evidence>
<dbReference type="PANTHER" id="PTHR24171">
    <property type="entry name" value="ANKYRIN REPEAT DOMAIN-CONTAINING PROTEIN 39-RELATED"/>
    <property type="match status" value="1"/>
</dbReference>
<dbReference type="GO" id="GO:0085020">
    <property type="term" value="P:protein K6-linked ubiquitination"/>
    <property type="evidence" value="ECO:0007669"/>
    <property type="project" value="TreeGrafter"/>
</dbReference>
<sequence>METRPDKALLGLDDADNAVESRMRTPTISCRKSNGMDPASASVAAVGFAASILTLATAAAQSSRAIHNLWHNLRDAPEDLKRLLRTIETLELLTREIADKSHGYWSDGLPEGLRDLWNNRAELMKEDFRGLENSVAKLEKSIAGKTYSNQHIRMRVQKFFSNDKIKGYEKKLSSHVETFTLALSILSTSRGDSSLKALQEIRSRQTLEHQHLTALFQYTIQHLDSRFEDISRSVKMLESGLLLPNNTRGKPGTSPSYEDQVVWPLMPANGRSDAMRNVYWKWAVYGFPVGRIAIGVSKRRVFRKHGESDESDPSIKELEMVFTPPSWIANNIIKISLAVESTQFGGPGFKWNLSQVCHNANPLLTEAVRDSNFWGVQQLFSKGLARPTDVLAPWERSLLHEVVFCHLSGSPGSIDMCRFLIQAGADINARSMDGRLMQHEKLEQRMQQLASLLISAGADPTIYDSDGHSAISLIFSAPGGLSYLQSFLFRYIDLIKFQQMGAMETWILAAIARSVPEFQYRLIKQLEDFRTPPAISSSPPRKLLPILQLDINHQVSEIQQSSLISRTTFVRILSSRGTASMLEPLLQQGLNVNEVRNTPLSYLGEAARTGNHETMSVLLNAGADINGGATFTALDALLERWAAMDMTGTDKRIEDEYFMFEQLVNTTGIRSTDALIRAIYLRRDYCIVRLLQAGFGRKANDPSRGLYSLSGSEAVEAIKHNNLRGLQLLIEHGASLEFEDRGGYTALLHALDKGHLDLVEALVEGGAKLLQQTSIGLTALDVARENVSAGHPRKPKFLGTFGFTDQMRSVTHKEDLQAYSLLQSKLKSGGANASLISSLPNLFVSYLRAAARLKTEASTEYRQFRKRLSQTSPTEILLVALGLLVALIAFIFYKVYETLWWVIRARRAPKAAHIPVLIVPVLMCWVVWKWLG</sequence>
<reference evidence="5" key="1">
    <citation type="submission" date="2021-03" db="EMBL/GenBank/DDBJ databases">
        <title>Comparative genomics and phylogenomic investigation of the class Geoglossomycetes provide insights into ecological specialization and systematics.</title>
        <authorList>
            <person name="Melie T."/>
            <person name="Pirro S."/>
            <person name="Miller A.N."/>
            <person name="Quandt A."/>
        </authorList>
    </citation>
    <scope>NUCLEOTIDE SEQUENCE</scope>
    <source>
        <strain evidence="5">CAQ_001_2017</strain>
    </source>
</reference>
<dbReference type="PROSITE" id="PS50297">
    <property type="entry name" value="ANK_REP_REGION"/>
    <property type="match status" value="1"/>
</dbReference>
<feature type="repeat" description="ANK" evidence="3">
    <location>
        <begin position="742"/>
        <end position="774"/>
    </location>
</feature>
<protein>
    <recommendedName>
        <fullName evidence="7">Fungal N-terminal domain-containing protein</fullName>
    </recommendedName>
</protein>
<dbReference type="Pfam" id="PF12796">
    <property type="entry name" value="Ank_2"/>
    <property type="match status" value="1"/>
</dbReference>
<dbReference type="SMART" id="SM00248">
    <property type="entry name" value="ANK"/>
    <property type="match status" value="5"/>
</dbReference>
<evidence type="ECO:0000313" key="5">
    <source>
        <dbReference type="EMBL" id="KAH0565040.1"/>
    </source>
</evidence>